<proteinExistence type="predicted"/>
<dbReference type="EMBL" id="JBHTKR010000006">
    <property type="protein sequence ID" value="MFD1196039.1"/>
    <property type="molecule type" value="Genomic_DNA"/>
</dbReference>
<dbReference type="RefSeq" id="WP_380793587.1">
    <property type="nucleotide sequence ID" value="NZ_JBHTKR010000006.1"/>
</dbReference>
<sequence length="212" mass="24027">MPKKTIVAPDPGRFNLTSFADILPGRDQIIGEEPGSFLAFHTALTQDLAPTTPYECVVAENLVSIEWELLLQRRMRETGLRDIIRDEICKAVAAYLQYEHEVGVDEQWDAHIRAGGTKQDWQPPDDFDEEDALAAGLALADRAISDDIQTRIAAHQEIASLGLEPFDLMKEAYRSSRSSVTDHDSKVQQLEKRRREVKRDYDLLQRARPIQA</sequence>
<evidence type="ECO:0000256" key="1">
    <source>
        <dbReference type="SAM" id="MobiDB-lite"/>
    </source>
</evidence>
<organism evidence="2 3">
    <name type="scientific">Seohaeicola saemankumensis</name>
    <dbReference type="NCBI Taxonomy" id="481181"/>
    <lineage>
        <taxon>Bacteria</taxon>
        <taxon>Pseudomonadati</taxon>
        <taxon>Pseudomonadota</taxon>
        <taxon>Alphaproteobacteria</taxon>
        <taxon>Rhodobacterales</taxon>
        <taxon>Roseobacteraceae</taxon>
        <taxon>Seohaeicola</taxon>
    </lineage>
</organism>
<evidence type="ECO:0000313" key="3">
    <source>
        <dbReference type="Proteomes" id="UP001597151"/>
    </source>
</evidence>
<evidence type="ECO:0000313" key="2">
    <source>
        <dbReference type="EMBL" id="MFD1196039.1"/>
    </source>
</evidence>
<reference evidence="3" key="1">
    <citation type="journal article" date="2019" name="Int. J. Syst. Evol. Microbiol.">
        <title>The Global Catalogue of Microorganisms (GCM) 10K type strain sequencing project: providing services to taxonomists for standard genome sequencing and annotation.</title>
        <authorList>
            <consortium name="The Broad Institute Genomics Platform"/>
            <consortium name="The Broad Institute Genome Sequencing Center for Infectious Disease"/>
            <person name="Wu L."/>
            <person name="Ma J."/>
        </authorList>
    </citation>
    <scope>NUCLEOTIDE SEQUENCE [LARGE SCALE GENOMIC DNA]</scope>
    <source>
        <strain evidence="3">CCUG 55328</strain>
    </source>
</reference>
<comment type="caution">
    <text evidence="2">The sequence shown here is derived from an EMBL/GenBank/DDBJ whole genome shotgun (WGS) entry which is preliminary data.</text>
</comment>
<feature type="region of interest" description="Disordered" evidence="1">
    <location>
        <begin position="174"/>
        <end position="194"/>
    </location>
</feature>
<protein>
    <submittedName>
        <fullName evidence="2">Uncharacterized protein</fullName>
    </submittedName>
</protein>
<gene>
    <name evidence="2" type="ORF">ACFQ3C_15300</name>
</gene>
<accession>A0ABW3TFS1</accession>
<name>A0ABW3TFS1_9RHOB</name>
<dbReference type="Proteomes" id="UP001597151">
    <property type="component" value="Unassembled WGS sequence"/>
</dbReference>
<keyword evidence="3" id="KW-1185">Reference proteome</keyword>